<proteinExistence type="predicted"/>
<dbReference type="PANTHER" id="PTHR46652">
    <property type="entry name" value="LEUCINE-RICH REPEAT AND IQ DOMAIN-CONTAINING PROTEIN 1-RELATED"/>
    <property type="match status" value="1"/>
</dbReference>
<feature type="signal peptide" evidence="3">
    <location>
        <begin position="1"/>
        <end position="24"/>
    </location>
</feature>
<name>A0A1W7R8P0_AEDAL</name>
<evidence type="ECO:0000256" key="3">
    <source>
        <dbReference type="SAM" id="SignalP"/>
    </source>
</evidence>
<dbReference type="VEuPathDB" id="VectorBase:AALF028226"/>
<dbReference type="EMBL" id="GEHC01000127">
    <property type="protein sequence ID" value="JAV47518.1"/>
    <property type="molecule type" value="Transcribed_RNA"/>
</dbReference>
<accession>A0A1W7R8P0</accession>
<dbReference type="PANTHER" id="PTHR46652:SF3">
    <property type="entry name" value="LEUCINE-RICH REPEAT-CONTAINING PROTEIN 9"/>
    <property type="match status" value="1"/>
</dbReference>
<dbReference type="InterPro" id="IPR032675">
    <property type="entry name" value="LRR_dom_sf"/>
</dbReference>
<dbReference type="Pfam" id="PF13855">
    <property type="entry name" value="LRR_8"/>
    <property type="match status" value="1"/>
</dbReference>
<dbReference type="SUPFAM" id="SSF52058">
    <property type="entry name" value="L domain-like"/>
    <property type="match status" value="1"/>
</dbReference>
<keyword evidence="2" id="KW-0677">Repeat</keyword>
<protein>
    <submittedName>
        <fullName evidence="4">Putative cpij004912 membrane glycoprotein lig-1</fullName>
    </submittedName>
</protein>
<feature type="chain" id="PRO_5012868334" evidence="3">
    <location>
        <begin position="25"/>
        <end position="413"/>
    </location>
</feature>
<evidence type="ECO:0000256" key="1">
    <source>
        <dbReference type="ARBA" id="ARBA00022614"/>
    </source>
</evidence>
<dbReference type="AlphaFoldDB" id="A0A1W7R8P0"/>
<organism evidence="4">
    <name type="scientific">Aedes albopictus</name>
    <name type="common">Asian tiger mosquito</name>
    <name type="synonym">Stegomyia albopicta</name>
    <dbReference type="NCBI Taxonomy" id="7160"/>
    <lineage>
        <taxon>Eukaryota</taxon>
        <taxon>Metazoa</taxon>
        <taxon>Ecdysozoa</taxon>
        <taxon>Arthropoda</taxon>
        <taxon>Hexapoda</taxon>
        <taxon>Insecta</taxon>
        <taxon>Pterygota</taxon>
        <taxon>Neoptera</taxon>
        <taxon>Endopterygota</taxon>
        <taxon>Diptera</taxon>
        <taxon>Nematocera</taxon>
        <taxon>Culicoidea</taxon>
        <taxon>Culicidae</taxon>
        <taxon>Culicinae</taxon>
        <taxon>Aedini</taxon>
        <taxon>Aedes</taxon>
        <taxon>Stegomyia</taxon>
    </lineage>
</organism>
<evidence type="ECO:0000313" key="4">
    <source>
        <dbReference type="EMBL" id="JAV47518.1"/>
    </source>
</evidence>
<dbReference type="InterPro" id="IPR050836">
    <property type="entry name" value="SDS22/Internalin_LRR"/>
</dbReference>
<dbReference type="VEuPathDB" id="VectorBase:AALC636_019287"/>
<keyword evidence="1" id="KW-0433">Leucine-rich repeat</keyword>
<sequence>MERTEQKLIHIAIVVLCALSPTQPAPSLQCYSNYYSQDYCIINGVTINSSTSDFPKFPVSAKINLVDANIDCISPEILKGMKWVSHLSITNGKVKQIFLKNDLQQLFATASETYDVIIDDVDNEELDQLIITQNRLNEIPENVGNLKALTVLSLNNNNIEVLDLGKLQGLDKLKVVDFSNNKIYYMIPVDSFELSRLETFKLKYNFLTEIDFDAWNVPRLTTLIISSNSLKYIKDFEEDSFPSLKSYQDDSNLFDCRWRAGFISMLKTWTNLHNRGYFQTDCQKSVQLSSAVYRMLNINDIRNNTIDFDDKEELQNQLNSMLDTEKKHSRLIESLTLLLKEQTELFEAVTGKLQTQQTTIDGLLAQIGDLQQRVVEMKQLLPPAGRAVPKGLRERMIQDIAEVIRRNLVEIED</sequence>
<keyword evidence="3" id="KW-0732">Signal</keyword>
<dbReference type="InterPro" id="IPR001611">
    <property type="entry name" value="Leu-rich_rpt"/>
</dbReference>
<reference evidence="4" key="1">
    <citation type="submission" date="2016-03" db="EMBL/GenBank/DDBJ databases">
        <title>RNAseq analyses of the sensorial organs of adult female Aedes albopictus.</title>
        <authorList>
            <person name="Fabrizio L."/>
            <person name="Ribeiro J.M."/>
            <person name="Arca B."/>
        </authorList>
    </citation>
    <scope>NUCLEOTIDE SEQUENCE</scope>
</reference>
<dbReference type="VEuPathDB" id="VectorBase:AALFPA_051231"/>
<dbReference type="Gene3D" id="3.80.10.10">
    <property type="entry name" value="Ribonuclease Inhibitor"/>
    <property type="match status" value="1"/>
</dbReference>
<evidence type="ECO:0000256" key="2">
    <source>
        <dbReference type="ARBA" id="ARBA00022737"/>
    </source>
</evidence>